<evidence type="ECO:0000256" key="1">
    <source>
        <dbReference type="ARBA" id="ARBA00008061"/>
    </source>
</evidence>
<dbReference type="Pfam" id="PF00128">
    <property type="entry name" value="Alpha-amylase"/>
    <property type="match status" value="1"/>
</dbReference>
<evidence type="ECO:0000313" key="6">
    <source>
        <dbReference type="Proteomes" id="UP001589855"/>
    </source>
</evidence>
<dbReference type="Gene3D" id="3.20.20.80">
    <property type="entry name" value="Glycosidases"/>
    <property type="match status" value="1"/>
</dbReference>
<dbReference type="CDD" id="cd11333">
    <property type="entry name" value="AmyAc_SI_OligoGlu_DGase"/>
    <property type="match status" value="1"/>
</dbReference>
<organism evidence="5 6">
    <name type="scientific">Lactiplantibacillus plajomi</name>
    <dbReference type="NCBI Taxonomy" id="1457217"/>
    <lineage>
        <taxon>Bacteria</taxon>
        <taxon>Bacillati</taxon>
        <taxon>Bacillota</taxon>
        <taxon>Bacilli</taxon>
        <taxon>Lactobacillales</taxon>
        <taxon>Lactobacillaceae</taxon>
        <taxon>Lactiplantibacillus</taxon>
    </lineage>
</organism>
<accession>A0ABV6K4G0</accession>
<proteinExistence type="inferred from homology"/>
<sequence>MTKHWWQSAVVYQIYPRSFQDSNGDGIGDLAGIISRLDYLQQLGVGAIWLSPVYQSPNADNGYDIADYQAINPEYGTMADMDRLIAEARQRGIRIVMDLVVNHTSDEHRWFVSAKQDRDAATRDYYVWADPVDGHEPNDLTSGFIGGSAWEYEPKTHQYFLHLFSKKQIDLNWQSPKLRQAVYDMMNFWIDKGIGGFRMDVIDMIAKEPLKKIQVNGPHLHEYLHEMNRRTWGDRDFLTVGEAWSAGPKDALQYSDAAHQELSMIFQFGHMWADRKVGGEKWETRPLDVGQLKQALYDDQTTLATSGWNSLFWNNHDLPRAVSRFGTTGPQRELSAKMLAITLHGLKGTPYLYQGEEIGMTDCPVTSIDQVDDVEARTIYRQLRERGDSAAQAMAKLNTFSRDNARTPMQWSPAANAGFTTGQPWLAVNPNYRTINVDAAVTTPGSLFYTYQRLIELRRTCPVLQTGRFYALANVPATVFAYTRTLGTTRWLICSNFTAAPTMVTLPAKTAKVIIANYPDAPTQLGTVQLRPYEAMILDITEE</sequence>
<comment type="caution">
    <text evidence="5">The sequence shown here is derived from an EMBL/GenBank/DDBJ whole genome shotgun (WGS) entry which is preliminary data.</text>
</comment>
<dbReference type="PANTHER" id="PTHR10357">
    <property type="entry name" value="ALPHA-AMYLASE FAMILY MEMBER"/>
    <property type="match status" value="1"/>
</dbReference>
<dbReference type="InterPro" id="IPR056300">
    <property type="entry name" value="SusG-like_C"/>
</dbReference>
<dbReference type="RefSeq" id="WP_137645065.1">
    <property type="nucleotide sequence ID" value="NZ_BAABRM010000011.1"/>
</dbReference>
<evidence type="ECO:0000256" key="2">
    <source>
        <dbReference type="ARBA" id="ARBA00022801"/>
    </source>
</evidence>
<dbReference type="InterPro" id="IPR045857">
    <property type="entry name" value="O16G_dom_2"/>
</dbReference>
<evidence type="ECO:0000313" key="5">
    <source>
        <dbReference type="EMBL" id="MFC0424360.1"/>
    </source>
</evidence>
<name>A0ABV6K4G0_9LACO</name>
<dbReference type="SMART" id="SM00642">
    <property type="entry name" value="Aamy"/>
    <property type="match status" value="1"/>
</dbReference>
<keyword evidence="3 5" id="KW-0326">Glycosidase</keyword>
<keyword evidence="6" id="KW-1185">Reference proteome</keyword>
<dbReference type="InterPro" id="IPR017853">
    <property type="entry name" value="GH"/>
</dbReference>
<dbReference type="SUPFAM" id="SSF51445">
    <property type="entry name" value="(Trans)glycosidases"/>
    <property type="match status" value="1"/>
</dbReference>
<evidence type="ECO:0000256" key="3">
    <source>
        <dbReference type="ARBA" id="ARBA00023295"/>
    </source>
</evidence>
<dbReference type="Pfam" id="PF23915">
    <property type="entry name" value="SusG_C"/>
    <property type="match status" value="1"/>
</dbReference>
<reference evidence="5 6" key="1">
    <citation type="submission" date="2024-09" db="EMBL/GenBank/DDBJ databases">
        <authorList>
            <person name="Sun Q."/>
            <person name="Mori K."/>
        </authorList>
    </citation>
    <scope>NUCLEOTIDE SEQUENCE [LARGE SCALE GENOMIC DNA]</scope>
    <source>
        <strain evidence="5 6">TBRC 4575</strain>
    </source>
</reference>
<keyword evidence="2 5" id="KW-0378">Hydrolase</keyword>
<dbReference type="GO" id="GO:0016798">
    <property type="term" value="F:hydrolase activity, acting on glycosyl bonds"/>
    <property type="evidence" value="ECO:0007669"/>
    <property type="project" value="UniProtKB-KW"/>
</dbReference>
<dbReference type="SUPFAM" id="SSF51011">
    <property type="entry name" value="Glycosyl hydrolase domain"/>
    <property type="match status" value="1"/>
</dbReference>
<dbReference type="PANTHER" id="PTHR10357:SF179">
    <property type="entry name" value="NEUTRAL AND BASIC AMINO ACID TRANSPORT PROTEIN RBAT"/>
    <property type="match status" value="1"/>
</dbReference>
<dbReference type="Proteomes" id="UP001589855">
    <property type="component" value="Unassembled WGS sequence"/>
</dbReference>
<dbReference type="EMBL" id="JBHLUK010000070">
    <property type="protein sequence ID" value="MFC0424360.1"/>
    <property type="molecule type" value="Genomic_DNA"/>
</dbReference>
<dbReference type="InterPro" id="IPR013780">
    <property type="entry name" value="Glyco_hydro_b"/>
</dbReference>
<dbReference type="EC" id="3.2.1.-" evidence="5"/>
<dbReference type="InterPro" id="IPR006047">
    <property type="entry name" value="GH13_cat_dom"/>
</dbReference>
<feature type="domain" description="Glycosyl hydrolase family 13 catalytic" evidence="4">
    <location>
        <begin position="13"/>
        <end position="406"/>
    </location>
</feature>
<dbReference type="Gene3D" id="2.60.40.1180">
    <property type="entry name" value="Golgi alpha-mannosidase II"/>
    <property type="match status" value="1"/>
</dbReference>
<comment type="similarity">
    <text evidence="1">Belongs to the glycosyl hydrolase 13 family.</text>
</comment>
<evidence type="ECO:0000259" key="4">
    <source>
        <dbReference type="SMART" id="SM00642"/>
    </source>
</evidence>
<dbReference type="Gene3D" id="3.90.400.10">
    <property type="entry name" value="Oligo-1,6-glucosidase, Domain 2"/>
    <property type="match status" value="1"/>
</dbReference>
<dbReference type="NCBIfam" id="NF008183">
    <property type="entry name" value="PRK10933.1"/>
    <property type="match status" value="1"/>
</dbReference>
<gene>
    <name evidence="5" type="ORF">ACFFGS_09545</name>
</gene>
<protein>
    <submittedName>
        <fullName evidence="5">Alpha-glucosidase</fullName>
        <ecNumber evidence="5">3.2.1.-</ecNumber>
    </submittedName>
</protein>